<evidence type="ECO:0000313" key="1">
    <source>
        <dbReference type="EMBL" id="AGK97576.1"/>
    </source>
</evidence>
<proteinExistence type="predicted"/>
<dbReference type="AlphaFoldDB" id="R4K7A2"/>
<gene>
    <name evidence="1" type="ORF">Clopa_2731</name>
</gene>
<dbReference type="RefSeq" id="WP_015615873.1">
    <property type="nucleotide sequence ID" value="NC_021182.1"/>
</dbReference>
<dbReference type="HOGENOM" id="CLU_1871831_0_0_9"/>
<dbReference type="KEGG" id="cpas:Clopa_2731"/>
<protein>
    <submittedName>
        <fullName evidence="1">Uncharacterized protein</fullName>
    </submittedName>
</protein>
<evidence type="ECO:0000313" key="2">
    <source>
        <dbReference type="Proteomes" id="UP000013523"/>
    </source>
</evidence>
<dbReference type="EMBL" id="CP003261">
    <property type="protein sequence ID" value="AGK97576.1"/>
    <property type="molecule type" value="Genomic_DNA"/>
</dbReference>
<accession>R4K7A2</accession>
<dbReference type="Proteomes" id="UP000013523">
    <property type="component" value="Chromosome"/>
</dbReference>
<sequence>MVKQLILDVSISKNENIEELISSIIKVIKKRGNEVLTPNELILSQGVSEFYPDNESVSNKDQLEESLSNILRLKKEELKSLEEGSVDYLILKEEISEAQYILDDNCSAKTIEQVKYSTTSNNIYNLLSHITEEEYQ</sequence>
<dbReference type="PATRIC" id="fig|86416.3.peg.2719"/>
<name>R4K7A2_CLOPA</name>
<reference evidence="1 2" key="1">
    <citation type="submission" date="2012-01" db="EMBL/GenBank/DDBJ databases">
        <title>Complete sequence of chromosome of Clostridium pasteurianum BC1.</title>
        <authorList>
            <consortium name="US DOE Joint Genome Institute"/>
            <person name="Lucas S."/>
            <person name="Han J."/>
            <person name="Lapidus A."/>
            <person name="Cheng J.-F."/>
            <person name="Goodwin L."/>
            <person name="Pitluck S."/>
            <person name="Peters L."/>
            <person name="Mikhailova N."/>
            <person name="Teshima H."/>
            <person name="Detter J.C."/>
            <person name="Han C."/>
            <person name="Tapia R."/>
            <person name="Land M."/>
            <person name="Hauser L."/>
            <person name="Kyrpides N."/>
            <person name="Ivanova N."/>
            <person name="Pagani I."/>
            <person name="Dunn J."/>
            <person name="Taghavi S."/>
            <person name="Francis A."/>
            <person name="van der Lelie D."/>
            <person name="Woyke T."/>
        </authorList>
    </citation>
    <scope>NUCLEOTIDE SEQUENCE [LARGE SCALE GENOMIC DNA]</scope>
    <source>
        <strain evidence="1 2">BC1</strain>
    </source>
</reference>
<keyword evidence="2" id="KW-1185">Reference proteome</keyword>
<organism evidence="1 2">
    <name type="scientific">Clostridium pasteurianum BC1</name>
    <dbReference type="NCBI Taxonomy" id="86416"/>
    <lineage>
        <taxon>Bacteria</taxon>
        <taxon>Bacillati</taxon>
        <taxon>Bacillota</taxon>
        <taxon>Clostridia</taxon>
        <taxon>Eubacteriales</taxon>
        <taxon>Clostridiaceae</taxon>
        <taxon>Clostridium</taxon>
    </lineage>
</organism>